<proteinExistence type="predicted"/>
<evidence type="ECO:0000313" key="5">
    <source>
        <dbReference type="Proteomes" id="UP001642464"/>
    </source>
</evidence>
<organism evidence="4 5">
    <name type="scientific">Durusdinium trenchii</name>
    <dbReference type="NCBI Taxonomy" id="1381693"/>
    <lineage>
        <taxon>Eukaryota</taxon>
        <taxon>Sar</taxon>
        <taxon>Alveolata</taxon>
        <taxon>Dinophyceae</taxon>
        <taxon>Suessiales</taxon>
        <taxon>Symbiodiniaceae</taxon>
        <taxon>Durusdinium</taxon>
    </lineage>
</organism>
<evidence type="ECO:0000256" key="2">
    <source>
        <dbReference type="SAM" id="MobiDB-lite"/>
    </source>
</evidence>
<keyword evidence="5" id="KW-1185">Reference proteome</keyword>
<keyword evidence="1" id="KW-0694">RNA-binding</keyword>
<protein>
    <recommendedName>
        <fullName evidence="3">K Homology domain-containing protein</fullName>
    </recommendedName>
</protein>
<name>A0ABP0QQ39_9DINO</name>
<feature type="domain" description="K Homology" evidence="3">
    <location>
        <begin position="74"/>
        <end position="133"/>
    </location>
</feature>
<evidence type="ECO:0000313" key="4">
    <source>
        <dbReference type="EMBL" id="CAK9089530.1"/>
    </source>
</evidence>
<evidence type="ECO:0000256" key="1">
    <source>
        <dbReference type="PROSITE-ProRule" id="PRU00117"/>
    </source>
</evidence>
<dbReference type="PROSITE" id="PS50084">
    <property type="entry name" value="KH_TYPE_1"/>
    <property type="match status" value="1"/>
</dbReference>
<feature type="non-terminal residue" evidence="4">
    <location>
        <position position="209"/>
    </location>
</feature>
<gene>
    <name evidence="4" type="ORF">SCF082_LOCUS42245</name>
</gene>
<dbReference type="SUPFAM" id="SSF54791">
    <property type="entry name" value="Eukaryotic type KH-domain (KH-domain type I)"/>
    <property type="match status" value="1"/>
</dbReference>
<dbReference type="InterPro" id="IPR036612">
    <property type="entry name" value="KH_dom_type_1_sf"/>
</dbReference>
<feature type="region of interest" description="Disordered" evidence="2">
    <location>
        <begin position="40"/>
        <end position="62"/>
    </location>
</feature>
<evidence type="ECO:0000259" key="3">
    <source>
        <dbReference type="Pfam" id="PF00013"/>
    </source>
</evidence>
<comment type="caution">
    <text evidence="4">The sequence shown here is derived from an EMBL/GenBank/DDBJ whole genome shotgun (WGS) entry which is preliminary data.</text>
</comment>
<dbReference type="CDD" id="cd00105">
    <property type="entry name" value="KH-I"/>
    <property type="match status" value="1"/>
</dbReference>
<reference evidence="4 5" key="1">
    <citation type="submission" date="2024-02" db="EMBL/GenBank/DDBJ databases">
        <authorList>
            <person name="Chen Y."/>
            <person name="Shah S."/>
            <person name="Dougan E. K."/>
            <person name="Thang M."/>
            <person name="Chan C."/>
        </authorList>
    </citation>
    <scope>NUCLEOTIDE SEQUENCE [LARGE SCALE GENOMIC DNA]</scope>
</reference>
<dbReference type="EMBL" id="CAXAMM010039853">
    <property type="protein sequence ID" value="CAK9089530.1"/>
    <property type="molecule type" value="Genomic_DNA"/>
</dbReference>
<sequence>MMMQPLSWARAARPKRKSPEFLARKLSSLSETSSWKSVAPSCSAAAPKSTRKAQSRSGPVTVHEDYNDGDLTMLRVPQEAVGFVTGRAGNFLRTIEEEWGTLMFFVEVESSRSRSKEYEKLAIFGDVRARRGAELKVLSAVETKVPGYFDKIRDDVIPRDKGTDYEDGSWGTDTMQFQDDELSYALGKQGGTRKKIERSSGAIVQYVGQ</sequence>
<dbReference type="InterPro" id="IPR004088">
    <property type="entry name" value="KH_dom_type_1"/>
</dbReference>
<dbReference type="Proteomes" id="UP001642464">
    <property type="component" value="Unassembled WGS sequence"/>
</dbReference>
<dbReference type="Pfam" id="PF00013">
    <property type="entry name" value="KH_1"/>
    <property type="match status" value="1"/>
</dbReference>
<accession>A0ABP0QQ39</accession>
<dbReference type="Gene3D" id="3.30.310.210">
    <property type="match status" value="1"/>
</dbReference>